<dbReference type="SUPFAM" id="SSF46565">
    <property type="entry name" value="Chaperone J-domain"/>
    <property type="match status" value="1"/>
</dbReference>
<dbReference type="PROSITE" id="PS50076">
    <property type="entry name" value="DNAJ_2"/>
    <property type="match status" value="1"/>
</dbReference>
<dbReference type="Proteomes" id="UP000240830">
    <property type="component" value="Unassembled WGS sequence"/>
</dbReference>
<gene>
    <name evidence="3" type="ORF">PSACC_02466</name>
</gene>
<evidence type="ECO:0000313" key="4">
    <source>
        <dbReference type="Proteomes" id="UP000240830"/>
    </source>
</evidence>
<dbReference type="GO" id="GO:0005829">
    <property type="term" value="C:cytosol"/>
    <property type="evidence" value="ECO:0007669"/>
    <property type="project" value="TreeGrafter"/>
</dbReference>
<dbReference type="PANTHER" id="PTHR24078:SF553">
    <property type="entry name" value="DNAJ HOMOLOG SUBFAMILY B MEMBER 5"/>
    <property type="match status" value="1"/>
</dbReference>
<dbReference type="PRINTS" id="PR00625">
    <property type="entry name" value="JDOMAIN"/>
</dbReference>
<dbReference type="InterPro" id="IPR051339">
    <property type="entry name" value="DnaJ_subfamily_B"/>
</dbReference>
<dbReference type="PROSITE" id="PS00636">
    <property type="entry name" value="DNAJ_1"/>
    <property type="match status" value="1"/>
</dbReference>
<comment type="caution">
    <text evidence="3">The sequence shown here is derived from an EMBL/GenBank/DDBJ whole genome shotgun (WGS) entry which is preliminary data.</text>
</comment>
<dbReference type="InterPro" id="IPR036869">
    <property type="entry name" value="J_dom_sf"/>
</dbReference>
<feature type="domain" description="J" evidence="2">
    <location>
        <begin position="22"/>
        <end position="87"/>
    </location>
</feature>
<dbReference type="InterPro" id="IPR001623">
    <property type="entry name" value="DnaJ_domain"/>
</dbReference>
<name>A0A2H9TJ05_9FUNG</name>
<dbReference type="GO" id="GO:0051082">
    <property type="term" value="F:unfolded protein binding"/>
    <property type="evidence" value="ECO:0007669"/>
    <property type="project" value="InterPro"/>
</dbReference>
<protein>
    <recommendedName>
        <fullName evidence="2">J domain-containing protein</fullName>
    </recommendedName>
</protein>
<dbReference type="EMBL" id="MTSL01000164">
    <property type="protein sequence ID" value="PJF17725.1"/>
    <property type="molecule type" value="Genomic_DNA"/>
</dbReference>
<dbReference type="FunFam" id="2.60.260.20:FF:000013">
    <property type="entry name" value="DnaJ subfamily B member 11"/>
    <property type="match status" value="1"/>
</dbReference>
<dbReference type="CDD" id="cd06257">
    <property type="entry name" value="DnaJ"/>
    <property type="match status" value="1"/>
</dbReference>
<keyword evidence="4" id="KW-1185">Reference proteome</keyword>
<keyword evidence="1" id="KW-0143">Chaperone</keyword>
<dbReference type="GO" id="GO:0051087">
    <property type="term" value="F:protein-folding chaperone binding"/>
    <property type="evidence" value="ECO:0007669"/>
    <property type="project" value="TreeGrafter"/>
</dbReference>
<dbReference type="GO" id="GO:0006457">
    <property type="term" value="P:protein folding"/>
    <property type="evidence" value="ECO:0007669"/>
    <property type="project" value="InterPro"/>
</dbReference>
<dbReference type="PANTHER" id="PTHR24078">
    <property type="entry name" value="DNAJ HOMOLOG SUBFAMILY C MEMBER"/>
    <property type="match status" value="1"/>
</dbReference>
<dbReference type="Pfam" id="PF01556">
    <property type="entry name" value="DnaJ_C"/>
    <property type="match status" value="1"/>
</dbReference>
<evidence type="ECO:0000256" key="1">
    <source>
        <dbReference type="ARBA" id="ARBA00023186"/>
    </source>
</evidence>
<dbReference type="GO" id="GO:0006413">
    <property type="term" value="P:translational initiation"/>
    <property type="evidence" value="ECO:0007669"/>
    <property type="project" value="TreeGrafter"/>
</dbReference>
<reference evidence="3 4" key="1">
    <citation type="submission" date="2016-10" db="EMBL/GenBank/DDBJ databases">
        <title>The genome of Paramicrosporidium saccamoebae is the missing link in understanding Cryptomycota and Microsporidia evolution.</title>
        <authorList>
            <person name="Quandt C.A."/>
            <person name="Beaudet D."/>
            <person name="Corsaro D."/>
            <person name="Michel R."/>
            <person name="Corradi N."/>
            <person name="James T."/>
        </authorList>
    </citation>
    <scope>NUCLEOTIDE SEQUENCE [LARGE SCALE GENOMIC DNA]</scope>
    <source>
        <strain evidence="3 4">KSL3</strain>
    </source>
</reference>
<dbReference type="AlphaFoldDB" id="A0A2H9TJ05"/>
<dbReference type="InterPro" id="IPR018253">
    <property type="entry name" value="DnaJ_domain_CS"/>
</dbReference>
<dbReference type="InterPro" id="IPR002939">
    <property type="entry name" value="DnaJ_C"/>
</dbReference>
<dbReference type="CDD" id="cd10747">
    <property type="entry name" value="DnaJ_C"/>
    <property type="match status" value="1"/>
</dbReference>
<dbReference type="STRING" id="1246581.A0A2H9TJ05"/>
<dbReference type="Gene3D" id="2.60.260.20">
    <property type="entry name" value="Urease metallochaperone UreE, N-terminal domain"/>
    <property type="match status" value="2"/>
</dbReference>
<dbReference type="SMART" id="SM00271">
    <property type="entry name" value="DnaJ"/>
    <property type="match status" value="1"/>
</dbReference>
<dbReference type="Gene3D" id="1.10.287.110">
    <property type="entry name" value="DnaJ domain"/>
    <property type="match status" value="1"/>
</dbReference>
<sequence length="351" mass="39346">MIGRNDNYKKGALTSHPRTMVDYYSVLGVPRDADEDTLKKAYRKLALKWHPDRNPDKTAAEKKFKEVSEAYEVLSDKEKRTVYDQYGEEGLKGGVPPPNGFSFGEGMQGSRHGGGRPFVFTSGGGRGFRPRQAEDIFRDFFGAGADPFSAMYDDEEEEDFGRPFGRQFRRQPTPVLRKSLPCSLEELYTGCTKKLKVARKLIDAQSRRPVVAEKILTVQIKPGWKAGTKIKFPGEGDEMPDGRIQDIEFVIDEKSHPVYSRDGDDLRAPLYINLGEALTGFSKKISTLDGKELAVTNKNVTQPEQQMRFPGRGMPNQKDPRVKGDLILTAKVAFPVNLSEHQKDILGKANL</sequence>
<proteinExistence type="predicted"/>
<dbReference type="OrthoDB" id="550424at2759"/>
<accession>A0A2H9TJ05</accession>
<organism evidence="3 4">
    <name type="scientific">Paramicrosporidium saccamoebae</name>
    <dbReference type="NCBI Taxonomy" id="1246581"/>
    <lineage>
        <taxon>Eukaryota</taxon>
        <taxon>Fungi</taxon>
        <taxon>Fungi incertae sedis</taxon>
        <taxon>Cryptomycota</taxon>
        <taxon>Cryptomycota incertae sedis</taxon>
        <taxon>Paramicrosporidium</taxon>
    </lineage>
</organism>
<dbReference type="Pfam" id="PF00226">
    <property type="entry name" value="DnaJ"/>
    <property type="match status" value="1"/>
</dbReference>
<dbReference type="InterPro" id="IPR008971">
    <property type="entry name" value="HSP40/DnaJ_pept-bd"/>
</dbReference>
<dbReference type="SUPFAM" id="SSF49493">
    <property type="entry name" value="HSP40/DnaJ peptide-binding domain"/>
    <property type="match status" value="2"/>
</dbReference>
<dbReference type="FunFam" id="2.60.260.20:FF:000002">
    <property type="entry name" value="Dnaj homolog subfamily b member"/>
    <property type="match status" value="1"/>
</dbReference>
<evidence type="ECO:0000313" key="3">
    <source>
        <dbReference type="EMBL" id="PJF17725.1"/>
    </source>
</evidence>
<evidence type="ECO:0000259" key="2">
    <source>
        <dbReference type="PROSITE" id="PS50076"/>
    </source>
</evidence>